<dbReference type="AlphaFoldDB" id="A0A0J1BEQ5"/>
<keyword evidence="2" id="KW-1185">Reference proteome</keyword>
<accession>A0A0J1BEQ5</accession>
<dbReference type="EMBL" id="LECT01000023">
    <property type="protein sequence ID" value="KLU05067.1"/>
    <property type="molecule type" value="Genomic_DNA"/>
</dbReference>
<organism evidence="1 2">
    <name type="scientific">Rhodopirellula islandica</name>
    <dbReference type="NCBI Taxonomy" id="595434"/>
    <lineage>
        <taxon>Bacteria</taxon>
        <taxon>Pseudomonadati</taxon>
        <taxon>Planctomycetota</taxon>
        <taxon>Planctomycetia</taxon>
        <taxon>Pirellulales</taxon>
        <taxon>Pirellulaceae</taxon>
        <taxon>Rhodopirellula</taxon>
    </lineage>
</organism>
<gene>
    <name evidence="1" type="ORF">RISK_002829</name>
</gene>
<name>A0A0J1BEQ5_RHOIS</name>
<sequence>MIMATEFLVRIRRELIEWAGLQQGFAIEGCPTEQLGTTVLL</sequence>
<proteinExistence type="predicted"/>
<dbReference type="PATRIC" id="fig|595434.4.peg.2696"/>
<protein>
    <submittedName>
        <fullName evidence="1">Uncharacterized protein</fullName>
    </submittedName>
</protein>
<dbReference type="Proteomes" id="UP000036367">
    <property type="component" value="Unassembled WGS sequence"/>
</dbReference>
<evidence type="ECO:0000313" key="1">
    <source>
        <dbReference type="EMBL" id="KLU05067.1"/>
    </source>
</evidence>
<comment type="caution">
    <text evidence="1">The sequence shown here is derived from an EMBL/GenBank/DDBJ whole genome shotgun (WGS) entry which is preliminary data.</text>
</comment>
<reference evidence="1" key="1">
    <citation type="submission" date="2015-05" db="EMBL/GenBank/DDBJ databases">
        <title>Permanent draft genome of Rhodopirellula islandicus K833.</title>
        <authorList>
            <person name="Kizina J."/>
            <person name="Richter M."/>
            <person name="Glockner F.O."/>
            <person name="Harder J."/>
        </authorList>
    </citation>
    <scope>NUCLEOTIDE SEQUENCE [LARGE SCALE GENOMIC DNA]</scope>
    <source>
        <strain evidence="1">K833</strain>
    </source>
</reference>
<evidence type="ECO:0000313" key="2">
    <source>
        <dbReference type="Proteomes" id="UP000036367"/>
    </source>
</evidence>